<dbReference type="PANTHER" id="PTHR31221">
    <property type="entry name" value="WRKY TRANSCRIPTION FACTOR PROTEIN 1-RELATED"/>
    <property type="match status" value="1"/>
</dbReference>
<dbReference type="GO" id="GO:0003700">
    <property type="term" value="F:DNA-binding transcription factor activity"/>
    <property type="evidence" value="ECO:0007669"/>
    <property type="project" value="InterPro"/>
</dbReference>
<dbReference type="Proteomes" id="UP000026962">
    <property type="component" value="Chromosome 1"/>
</dbReference>
<dbReference type="Pfam" id="PF03106">
    <property type="entry name" value="WRKY"/>
    <property type="match status" value="1"/>
</dbReference>
<dbReference type="Gene3D" id="2.20.25.80">
    <property type="entry name" value="WRKY domain"/>
    <property type="match status" value="1"/>
</dbReference>
<dbReference type="InterPro" id="IPR036576">
    <property type="entry name" value="WRKY_dom_sf"/>
</dbReference>
<evidence type="ECO:0000256" key="4">
    <source>
        <dbReference type="ARBA" id="ARBA00023163"/>
    </source>
</evidence>
<evidence type="ECO:0000313" key="8">
    <source>
        <dbReference type="EnsemblPlants" id="OPUNC01G20950.1"/>
    </source>
</evidence>
<evidence type="ECO:0000256" key="2">
    <source>
        <dbReference type="ARBA" id="ARBA00023015"/>
    </source>
</evidence>
<dbReference type="PANTHER" id="PTHR31221:SF335">
    <property type="entry name" value="OS01G0584900 PROTEIN"/>
    <property type="match status" value="1"/>
</dbReference>
<dbReference type="InterPro" id="IPR044810">
    <property type="entry name" value="WRKY_plant"/>
</dbReference>
<comment type="subcellular location">
    <subcellularLocation>
        <location evidence="1">Nucleus</location>
    </subcellularLocation>
</comment>
<evidence type="ECO:0000256" key="3">
    <source>
        <dbReference type="ARBA" id="ARBA00023125"/>
    </source>
</evidence>
<feature type="region of interest" description="Disordered" evidence="6">
    <location>
        <begin position="59"/>
        <end position="129"/>
    </location>
</feature>
<evidence type="ECO:0000256" key="5">
    <source>
        <dbReference type="ARBA" id="ARBA00023242"/>
    </source>
</evidence>
<dbReference type="SUPFAM" id="SSF118290">
    <property type="entry name" value="WRKY DNA-binding domain"/>
    <property type="match status" value="1"/>
</dbReference>
<feature type="region of interest" description="Disordered" evidence="6">
    <location>
        <begin position="1"/>
        <end position="32"/>
    </location>
</feature>
<protein>
    <recommendedName>
        <fullName evidence="7">WRKY domain-containing protein</fullName>
    </recommendedName>
</protein>
<dbReference type="EnsemblPlants" id="OPUNC01G20950.1">
    <property type="protein sequence ID" value="OPUNC01G20950.1"/>
    <property type="gene ID" value="OPUNC01G20950"/>
</dbReference>
<sequence length="250" mass="26830">MSSSYSSLLSLSRTEHRQVGAGYAGEEEDDDDMAAVADAVSSYLSFDMDDVVGEEYYTPEVDFHSKQHTSPPPVAAAPLEAGGGREQSRREAVVLSSPGLAVNHGKIDKGGPAPASGGAGTGVPRSKNGSKIAFKTRSEVDVLDDGYRWRKYGKKMVKNSPNPRNYYRCSSEGCRVKKRVERAWDDARFVVTTYDGVHNHPAPLHPRPLLPGGYSIAGAPAVGAHRLGLEEAEVIALFRSTTAATSLQLP</sequence>
<dbReference type="Gramene" id="OPUNC01G20950.1">
    <property type="protein sequence ID" value="OPUNC01G20950.1"/>
    <property type="gene ID" value="OPUNC01G20950"/>
</dbReference>
<dbReference type="HOGENOM" id="CLU_101587_0_0_1"/>
<evidence type="ECO:0000313" key="9">
    <source>
        <dbReference type="Proteomes" id="UP000026962"/>
    </source>
</evidence>
<evidence type="ECO:0000259" key="7">
    <source>
        <dbReference type="PROSITE" id="PS50811"/>
    </source>
</evidence>
<accession>A0A0E0JKH1</accession>
<name>A0A0E0JKH1_ORYPU</name>
<keyword evidence="9" id="KW-1185">Reference proteome</keyword>
<dbReference type="OMA" id="MDDVEYY"/>
<feature type="domain" description="WRKY" evidence="7">
    <location>
        <begin position="138"/>
        <end position="203"/>
    </location>
</feature>
<dbReference type="FunFam" id="2.20.25.80:FF:000003">
    <property type="entry name" value="WRKY transcription factor 57"/>
    <property type="match status" value="1"/>
</dbReference>
<dbReference type="PROSITE" id="PS50811">
    <property type="entry name" value="WRKY"/>
    <property type="match status" value="1"/>
</dbReference>
<keyword evidence="3" id="KW-0238">DNA-binding</keyword>
<dbReference type="AlphaFoldDB" id="A0A0E0JKH1"/>
<dbReference type="SMART" id="SM00774">
    <property type="entry name" value="WRKY"/>
    <property type="match status" value="1"/>
</dbReference>
<reference evidence="8" key="1">
    <citation type="submission" date="2015-04" db="UniProtKB">
        <authorList>
            <consortium name="EnsemblPlants"/>
        </authorList>
    </citation>
    <scope>IDENTIFICATION</scope>
</reference>
<feature type="compositionally biased region" description="Low complexity" evidence="6">
    <location>
        <begin position="1"/>
        <end position="12"/>
    </location>
</feature>
<dbReference type="STRING" id="4537.A0A0E0JKH1"/>
<keyword evidence="4" id="KW-0804">Transcription</keyword>
<dbReference type="eggNOG" id="ENOG502S01U">
    <property type="taxonomic scope" value="Eukaryota"/>
</dbReference>
<dbReference type="GO" id="GO:0043565">
    <property type="term" value="F:sequence-specific DNA binding"/>
    <property type="evidence" value="ECO:0007669"/>
    <property type="project" value="InterPro"/>
</dbReference>
<evidence type="ECO:0000256" key="1">
    <source>
        <dbReference type="ARBA" id="ARBA00004123"/>
    </source>
</evidence>
<keyword evidence="2" id="KW-0805">Transcription regulation</keyword>
<dbReference type="InterPro" id="IPR003657">
    <property type="entry name" value="WRKY_dom"/>
</dbReference>
<reference evidence="8" key="2">
    <citation type="submission" date="2018-05" db="EMBL/GenBank/DDBJ databases">
        <title>OpunRS2 (Oryza punctata Reference Sequence Version 2).</title>
        <authorList>
            <person name="Zhang J."/>
            <person name="Kudrna D."/>
            <person name="Lee S."/>
            <person name="Talag J."/>
            <person name="Welchert J."/>
            <person name="Wing R.A."/>
        </authorList>
    </citation>
    <scope>NUCLEOTIDE SEQUENCE [LARGE SCALE GENOMIC DNA]</scope>
</reference>
<keyword evidence="5" id="KW-0539">Nucleus</keyword>
<evidence type="ECO:0000256" key="6">
    <source>
        <dbReference type="SAM" id="MobiDB-lite"/>
    </source>
</evidence>
<proteinExistence type="predicted"/>
<dbReference type="GO" id="GO:0005634">
    <property type="term" value="C:nucleus"/>
    <property type="evidence" value="ECO:0007669"/>
    <property type="project" value="UniProtKB-SubCell"/>
</dbReference>
<organism evidence="8">
    <name type="scientific">Oryza punctata</name>
    <name type="common">Red rice</name>
    <dbReference type="NCBI Taxonomy" id="4537"/>
    <lineage>
        <taxon>Eukaryota</taxon>
        <taxon>Viridiplantae</taxon>
        <taxon>Streptophyta</taxon>
        <taxon>Embryophyta</taxon>
        <taxon>Tracheophyta</taxon>
        <taxon>Spermatophyta</taxon>
        <taxon>Magnoliopsida</taxon>
        <taxon>Liliopsida</taxon>
        <taxon>Poales</taxon>
        <taxon>Poaceae</taxon>
        <taxon>BOP clade</taxon>
        <taxon>Oryzoideae</taxon>
        <taxon>Oryzeae</taxon>
        <taxon>Oryzinae</taxon>
        <taxon>Oryza</taxon>
    </lineage>
</organism>